<protein>
    <submittedName>
        <fullName evidence="3">ATP-grasp domain-containing protein</fullName>
    </submittedName>
</protein>
<dbReference type="InterPro" id="IPR003806">
    <property type="entry name" value="ATP-grasp_PylC-type"/>
</dbReference>
<keyword evidence="1" id="KW-0547">Nucleotide-binding</keyword>
<dbReference type="Gene3D" id="3.30.470.20">
    <property type="entry name" value="ATP-grasp fold, B domain"/>
    <property type="match status" value="1"/>
</dbReference>
<dbReference type="GO" id="GO:0005524">
    <property type="term" value="F:ATP binding"/>
    <property type="evidence" value="ECO:0007669"/>
    <property type="project" value="UniProtKB-UniRule"/>
</dbReference>
<feature type="domain" description="ATP-grasp" evidence="2">
    <location>
        <begin position="116"/>
        <end position="309"/>
    </location>
</feature>
<dbReference type="AlphaFoldDB" id="A0A9D1KNA6"/>
<evidence type="ECO:0000256" key="1">
    <source>
        <dbReference type="PROSITE-ProRule" id="PRU00409"/>
    </source>
</evidence>
<dbReference type="GO" id="GO:0046872">
    <property type="term" value="F:metal ion binding"/>
    <property type="evidence" value="ECO:0007669"/>
    <property type="project" value="InterPro"/>
</dbReference>
<sequence>MNILLTSVGRRSYLAEYFKAALGSGGEVHVSNSTDVSPAFMFADRCVVTPLIYDKEYIPFLLNYCRENKIDGVIPLFDINVPVLSRHKESFEKNGTRVIAADAETAAVCNDKYRAYKWLKERGFDVPKTYLSAEEFNEDIKNKAVSYPAIVKPRWGMGSLGVYRADNEEELKVFHNKALSQIKETYLKYESAADISSAVIIQEMLTGREYGLDIINDLNGRHINTVVKEKRAMRSGETDCAVTVNNIELKKLGARLAAQTKHCADMDADVFESEGRYYILDMNARFGGGYPFSHAAGKDLPKAIVSWLGGGDGAAFVRGERFSVLSHKDIRIVRLSKGADK</sequence>
<evidence type="ECO:0000313" key="4">
    <source>
        <dbReference type="Proteomes" id="UP000824165"/>
    </source>
</evidence>
<dbReference type="Gene3D" id="3.40.50.20">
    <property type="match status" value="1"/>
</dbReference>
<dbReference type="Proteomes" id="UP000824165">
    <property type="component" value="Unassembled WGS sequence"/>
</dbReference>
<dbReference type="NCBIfam" id="NF009404">
    <property type="entry name" value="PRK12767.1-3"/>
    <property type="match status" value="1"/>
</dbReference>
<comment type="caution">
    <text evidence="3">The sequence shown here is derived from an EMBL/GenBank/DDBJ whole genome shotgun (WGS) entry which is preliminary data.</text>
</comment>
<dbReference type="PROSITE" id="PS50975">
    <property type="entry name" value="ATP_GRASP"/>
    <property type="match status" value="1"/>
</dbReference>
<proteinExistence type="predicted"/>
<keyword evidence="1" id="KW-0067">ATP-binding</keyword>
<accession>A0A9D1KNA6</accession>
<dbReference type="PANTHER" id="PTHR23132">
    <property type="entry name" value="D-ALANINE--D-ALANINE LIGASE"/>
    <property type="match status" value="1"/>
</dbReference>
<name>A0A9D1KNA6_9FIRM</name>
<dbReference type="InterPro" id="IPR011761">
    <property type="entry name" value="ATP-grasp"/>
</dbReference>
<dbReference type="SUPFAM" id="SSF56059">
    <property type="entry name" value="Glutathione synthetase ATP-binding domain-like"/>
    <property type="match status" value="1"/>
</dbReference>
<dbReference type="EMBL" id="DVLU01000003">
    <property type="protein sequence ID" value="HIT84333.1"/>
    <property type="molecule type" value="Genomic_DNA"/>
</dbReference>
<dbReference type="PANTHER" id="PTHR23132:SF14">
    <property type="entry name" value="ATP-GRASP DOMAIN-CONTAINING PROTEIN"/>
    <property type="match status" value="1"/>
</dbReference>
<dbReference type="InterPro" id="IPR013815">
    <property type="entry name" value="ATP_grasp_subdomain_1"/>
</dbReference>
<reference evidence="3" key="1">
    <citation type="submission" date="2020-10" db="EMBL/GenBank/DDBJ databases">
        <authorList>
            <person name="Gilroy R."/>
        </authorList>
    </citation>
    <scope>NUCLEOTIDE SEQUENCE</scope>
    <source>
        <strain evidence="3">CHK181-108</strain>
    </source>
</reference>
<organism evidence="3 4">
    <name type="scientific">Candidatus Ornithomonoglobus intestinigallinarum</name>
    <dbReference type="NCBI Taxonomy" id="2840894"/>
    <lineage>
        <taxon>Bacteria</taxon>
        <taxon>Bacillati</taxon>
        <taxon>Bacillota</taxon>
        <taxon>Clostridia</taxon>
        <taxon>Candidatus Ornithomonoglobus</taxon>
    </lineage>
</organism>
<dbReference type="Pfam" id="PF21360">
    <property type="entry name" value="PylC-like_N"/>
    <property type="match status" value="1"/>
</dbReference>
<dbReference type="InterPro" id="IPR048764">
    <property type="entry name" value="PylC_N"/>
</dbReference>
<evidence type="ECO:0000259" key="2">
    <source>
        <dbReference type="PROSITE" id="PS50975"/>
    </source>
</evidence>
<dbReference type="Pfam" id="PF02655">
    <property type="entry name" value="ATP-grasp_3"/>
    <property type="match status" value="1"/>
</dbReference>
<dbReference type="Gene3D" id="3.30.1490.20">
    <property type="entry name" value="ATP-grasp fold, A domain"/>
    <property type="match status" value="1"/>
</dbReference>
<reference evidence="3" key="2">
    <citation type="journal article" date="2021" name="PeerJ">
        <title>Extensive microbial diversity within the chicken gut microbiome revealed by metagenomics and culture.</title>
        <authorList>
            <person name="Gilroy R."/>
            <person name="Ravi A."/>
            <person name="Getino M."/>
            <person name="Pursley I."/>
            <person name="Horton D.L."/>
            <person name="Alikhan N.F."/>
            <person name="Baker D."/>
            <person name="Gharbi K."/>
            <person name="Hall N."/>
            <person name="Watson M."/>
            <person name="Adriaenssens E.M."/>
            <person name="Foster-Nyarko E."/>
            <person name="Jarju S."/>
            <person name="Secka A."/>
            <person name="Antonio M."/>
            <person name="Oren A."/>
            <person name="Chaudhuri R.R."/>
            <person name="La Ragione R."/>
            <person name="Hildebrand F."/>
            <person name="Pallen M.J."/>
        </authorList>
    </citation>
    <scope>NUCLEOTIDE SEQUENCE</scope>
    <source>
        <strain evidence="3">CHK181-108</strain>
    </source>
</reference>
<dbReference type="GO" id="GO:0008716">
    <property type="term" value="F:D-alanine-D-alanine ligase activity"/>
    <property type="evidence" value="ECO:0007669"/>
    <property type="project" value="TreeGrafter"/>
</dbReference>
<gene>
    <name evidence="3" type="ORF">IAA60_00340</name>
</gene>
<evidence type="ECO:0000313" key="3">
    <source>
        <dbReference type="EMBL" id="HIT84333.1"/>
    </source>
</evidence>